<dbReference type="Gene3D" id="1.10.10.10">
    <property type="entry name" value="Winged helix-like DNA-binding domain superfamily/Winged helix DNA-binding domain"/>
    <property type="match status" value="1"/>
</dbReference>
<reference evidence="2 3" key="1">
    <citation type="submission" date="2018-05" db="EMBL/GenBank/DDBJ databases">
        <title>Micromonosporas from Atacama Desert.</title>
        <authorList>
            <person name="Carro L."/>
            <person name="Golinska P."/>
            <person name="Klenk H.-P."/>
            <person name="Goodfellow M."/>
        </authorList>
    </citation>
    <scope>NUCLEOTIDE SEQUENCE [LARGE SCALE GENOMIC DNA]</scope>
    <source>
        <strain evidence="2 3">4G51</strain>
    </source>
</reference>
<name>A0A317D2I3_9ACTN</name>
<evidence type="ECO:0000313" key="3">
    <source>
        <dbReference type="Proteomes" id="UP000246050"/>
    </source>
</evidence>
<dbReference type="InterPro" id="IPR036388">
    <property type="entry name" value="WH-like_DNA-bd_sf"/>
</dbReference>
<feature type="compositionally biased region" description="Low complexity" evidence="1">
    <location>
        <begin position="111"/>
        <end position="125"/>
    </location>
</feature>
<sequence length="270" mass="27234">MTDTPHETVPTHSTIKVLAALAELGEATAAAVAEHTELGYSTTTSKLRAWEGAGQAERMRTDDGRALWRLTAAGRAATATTGESGGQPPADPGEPNPSVELKNPDERSRNGDGPLAAAPDDQQAGDGDHNEPAVVEAEPVAPPAEDATTPTSADTGSAGEPPADPSPNQEPTGGEIVETPHADAAAANARRAGGSLRGAVLDVLEAHPDRQYKVGELCKLIDAANAGTGAAKASAGAAANALAKLVIAGKVIQTVERPATYQLAPTSSGQ</sequence>
<dbReference type="EMBL" id="QGKS01000497">
    <property type="protein sequence ID" value="PWR06803.1"/>
    <property type="molecule type" value="Genomic_DNA"/>
</dbReference>
<evidence type="ECO:0000313" key="2">
    <source>
        <dbReference type="EMBL" id="PWR06803.1"/>
    </source>
</evidence>
<proteinExistence type="predicted"/>
<accession>A0A317D2I3</accession>
<dbReference type="Proteomes" id="UP000246050">
    <property type="component" value="Unassembled WGS sequence"/>
</dbReference>
<protein>
    <submittedName>
        <fullName evidence="2">Uncharacterized protein</fullName>
    </submittedName>
</protein>
<gene>
    <name evidence="2" type="ORF">DKT69_36095</name>
</gene>
<dbReference type="SUPFAM" id="SSF46785">
    <property type="entry name" value="Winged helix' DNA-binding domain"/>
    <property type="match status" value="1"/>
</dbReference>
<evidence type="ECO:0000256" key="1">
    <source>
        <dbReference type="SAM" id="MobiDB-lite"/>
    </source>
</evidence>
<comment type="caution">
    <text evidence="2">The sequence shown here is derived from an EMBL/GenBank/DDBJ whole genome shotgun (WGS) entry which is preliminary data.</text>
</comment>
<dbReference type="InterPro" id="IPR036390">
    <property type="entry name" value="WH_DNA-bd_sf"/>
</dbReference>
<organism evidence="2 3">
    <name type="scientific">Micromonospora sicca</name>
    <dbReference type="NCBI Taxonomy" id="2202420"/>
    <lineage>
        <taxon>Bacteria</taxon>
        <taxon>Bacillati</taxon>
        <taxon>Actinomycetota</taxon>
        <taxon>Actinomycetes</taxon>
        <taxon>Micromonosporales</taxon>
        <taxon>Micromonosporaceae</taxon>
        <taxon>Micromonospora</taxon>
    </lineage>
</organism>
<feature type="region of interest" description="Disordered" evidence="1">
    <location>
        <begin position="75"/>
        <end position="192"/>
    </location>
</feature>
<dbReference type="AlphaFoldDB" id="A0A317D2I3"/>
<feature type="compositionally biased region" description="Low complexity" evidence="1">
    <location>
        <begin position="132"/>
        <end position="145"/>
    </location>
</feature>
<feature type="compositionally biased region" description="Low complexity" evidence="1">
    <location>
        <begin position="182"/>
        <end position="192"/>
    </location>
</feature>